<dbReference type="Gene3D" id="3.30.420.10">
    <property type="entry name" value="Ribonuclease H-like superfamily/Ribonuclease H"/>
    <property type="match status" value="1"/>
</dbReference>
<feature type="non-terminal residue" evidence="2">
    <location>
        <position position="1"/>
    </location>
</feature>
<dbReference type="Proteomes" id="UP000591131">
    <property type="component" value="Unassembled WGS sequence"/>
</dbReference>
<dbReference type="Gene3D" id="1.10.340.70">
    <property type="match status" value="1"/>
</dbReference>
<evidence type="ECO:0000259" key="1">
    <source>
        <dbReference type="PROSITE" id="PS50994"/>
    </source>
</evidence>
<protein>
    <recommendedName>
        <fullName evidence="1">Integrase catalytic domain-containing protein</fullName>
    </recommendedName>
</protein>
<organism evidence="2 3">
    <name type="scientific">Perkinsus chesapeaki</name>
    <name type="common">Clam parasite</name>
    <name type="synonym">Perkinsus andrewsi</name>
    <dbReference type="NCBI Taxonomy" id="330153"/>
    <lineage>
        <taxon>Eukaryota</taxon>
        <taxon>Sar</taxon>
        <taxon>Alveolata</taxon>
        <taxon>Perkinsozoa</taxon>
        <taxon>Perkinsea</taxon>
        <taxon>Perkinsida</taxon>
        <taxon>Perkinsidae</taxon>
        <taxon>Perkinsus</taxon>
    </lineage>
</organism>
<dbReference type="InterPro" id="IPR001584">
    <property type="entry name" value="Integrase_cat-core"/>
</dbReference>
<reference evidence="2 3" key="1">
    <citation type="submission" date="2020-04" db="EMBL/GenBank/DDBJ databases">
        <title>Perkinsus chesapeaki whole genome sequence.</title>
        <authorList>
            <person name="Bogema D.R."/>
        </authorList>
    </citation>
    <scope>NUCLEOTIDE SEQUENCE [LARGE SCALE GENOMIC DNA]</scope>
    <source>
        <strain evidence="2">ATCC PRA-425</strain>
    </source>
</reference>
<dbReference type="Pfam" id="PF17921">
    <property type="entry name" value="Integrase_H2C2"/>
    <property type="match status" value="1"/>
</dbReference>
<dbReference type="EMBL" id="JAAPAO010002223">
    <property type="protein sequence ID" value="KAF4648035.1"/>
    <property type="molecule type" value="Genomic_DNA"/>
</dbReference>
<gene>
    <name evidence="2" type="ORF">FOL47_003840</name>
</gene>
<dbReference type="AlphaFoldDB" id="A0A7J6KL80"/>
<dbReference type="SUPFAM" id="SSF53098">
    <property type="entry name" value="Ribonuclease H-like"/>
    <property type="match status" value="1"/>
</dbReference>
<name>A0A7J6KL80_PERCH</name>
<dbReference type="GO" id="GO:0003676">
    <property type="term" value="F:nucleic acid binding"/>
    <property type="evidence" value="ECO:0007669"/>
    <property type="project" value="InterPro"/>
</dbReference>
<comment type="caution">
    <text evidence="2">The sequence shown here is derived from an EMBL/GenBank/DDBJ whole genome shotgun (WGS) entry which is preliminary data.</text>
</comment>
<evidence type="ECO:0000313" key="2">
    <source>
        <dbReference type="EMBL" id="KAF4648035.1"/>
    </source>
</evidence>
<dbReference type="InterPro" id="IPR036397">
    <property type="entry name" value="RNaseH_sf"/>
</dbReference>
<dbReference type="PROSITE" id="PS50994">
    <property type="entry name" value="INTEGRASE"/>
    <property type="match status" value="1"/>
</dbReference>
<dbReference type="GO" id="GO:0015074">
    <property type="term" value="P:DNA integration"/>
    <property type="evidence" value="ECO:0007669"/>
    <property type="project" value="InterPro"/>
</dbReference>
<evidence type="ECO:0000313" key="3">
    <source>
        <dbReference type="Proteomes" id="UP000591131"/>
    </source>
</evidence>
<sequence>VVLDDDDHTTLIQDIIHHFHCLGGHPGIKATRHLIERYFWSPKLRHAVRRYIQLCQPCLLTQQTRPWHPPSTYAAPSKPFQTIGLDLTGPYHSAVWHTANFRVVLTATDLLTKYSILIPLQNGSLPEVLHGVRLITWTYGVPSTIVCDNAKVFVSLTFARFLQEYGIKVYHTPPLSPFYGGWFERVHRTMGMVLRRLLLARPTDWLTLLPETQWIINHVSQQEYGACPHELLFGYTDNLHFLHMASDSGTDLEPTNPVEKHVINHKRLLAEF</sequence>
<dbReference type="InterPro" id="IPR041588">
    <property type="entry name" value="Integrase_H2C2"/>
</dbReference>
<accession>A0A7J6KL80</accession>
<feature type="domain" description="Integrase catalytic" evidence="1">
    <location>
        <begin position="75"/>
        <end position="236"/>
    </location>
</feature>
<dbReference type="PANTHER" id="PTHR37984:SF5">
    <property type="entry name" value="PROTEIN NYNRIN-LIKE"/>
    <property type="match status" value="1"/>
</dbReference>
<keyword evidence="3" id="KW-1185">Reference proteome</keyword>
<dbReference type="PANTHER" id="PTHR37984">
    <property type="entry name" value="PROTEIN CBG26694"/>
    <property type="match status" value="1"/>
</dbReference>
<dbReference type="InterPro" id="IPR012337">
    <property type="entry name" value="RNaseH-like_sf"/>
</dbReference>
<dbReference type="InterPro" id="IPR050951">
    <property type="entry name" value="Retrovirus_Pol_polyprotein"/>
</dbReference>
<dbReference type="OrthoDB" id="9043430at2759"/>
<feature type="non-terminal residue" evidence="2">
    <location>
        <position position="272"/>
    </location>
</feature>
<proteinExistence type="predicted"/>
<dbReference type="Pfam" id="PF00665">
    <property type="entry name" value="rve"/>
    <property type="match status" value="1"/>
</dbReference>